<feature type="domain" description="Resolvase/invertase-type recombinase catalytic" evidence="4">
    <location>
        <begin position="3"/>
        <end position="156"/>
    </location>
</feature>
<dbReference type="Pfam" id="PF07508">
    <property type="entry name" value="Recombinase"/>
    <property type="match status" value="1"/>
</dbReference>
<comment type="caution">
    <text evidence="6">The sequence shown here is derived from an EMBL/GenBank/DDBJ whole genome shotgun (WGS) entry which is preliminary data.</text>
</comment>
<dbReference type="InterPro" id="IPR036162">
    <property type="entry name" value="Resolvase-like_N_sf"/>
</dbReference>
<protein>
    <submittedName>
        <fullName evidence="6">Recombinase family protein</fullName>
    </submittedName>
</protein>
<dbReference type="EMBL" id="JBHSFY010000005">
    <property type="protein sequence ID" value="MFC4477395.1"/>
    <property type="molecule type" value="Genomic_DNA"/>
</dbReference>
<keyword evidence="3" id="KW-0175">Coiled coil</keyword>
<feature type="domain" description="Recombinase" evidence="5">
    <location>
        <begin position="165"/>
        <end position="287"/>
    </location>
</feature>
<name>A0ABV8ZHP1_9FLAO</name>
<dbReference type="Gene3D" id="3.40.50.1390">
    <property type="entry name" value="Resolvase, N-terminal catalytic domain"/>
    <property type="match status" value="1"/>
</dbReference>
<dbReference type="PANTHER" id="PTHR30461:SF2">
    <property type="entry name" value="SERINE RECOMBINASE PINE-RELATED"/>
    <property type="match status" value="1"/>
</dbReference>
<dbReference type="SMART" id="SM00857">
    <property type="entry name" value="Resolvase"/>
    <property type="match status" value="1"/>
</dbReference>
<evidence type="ECO:0000256" key="2">
    <source>
        <dbReference type="ARBA" id="ARBA00023172"/>
    </source>
</evidence>
<dbReference type="PROSITE" id="PS51737">
    <property type="entry name" value="RECOMBINASE_DNA_BIND"/>
    <property type="match status" value="1"/>
</dbReference>
<evidence type="ECO:0000256" key="1">
    <source>
        <dbReference type="ARBA" id="ARBA00023125"/>
    </source>
</evidence>
<dbReference type="InterPro" id="IPR050639">
    <property type="entry name" value="SSR_resolvase"/>
</dbReference>
<reference evidence="7" key="1">
    <citation type="journal article" date="2019" name="Int. J. Syst. Evol. Microbiol.">
        <title>The Global Catalogue of Microorganisms (GCM) 10K type strain sequencing project: providing services to taxonomists for standard genome sequencing and annotation.</title>
        <authorList>
            <consortium name="The Broad Institute Genomics Platform"/>
            <consortium name="The Broad Institute Genome Sequencing Center for Infectious Disease"/>
            <person name="Wu L."/>
            <person name="Ma J."/>
        </authorList>
    </citation>
    <scope>NUCLEOTIDE SEQUENCE [LARGE SCALE GENOMIC DNA]</scope>
    <source>
        <strain evidence="7">NBRC 103627</strain>
    </source>
</reference>
<dbReference type="Gene3D" id="3.90.1750.20">
    <property type="entry name" value="Putative Large Serine Recombinase, Chain B, Domain 2"/>
    <property type="match status" value="1"/>
</dbReference>
<dbReference type="RefSeq" id="WP_379797360.1">
    <property type="nucleotide sequence ID" value="NZ_JBHSFY010000005.1"/>
</dbReference>
<sequence length="585" mass="67369">MAKVCVYARVSTVDKQDYTRQISDCKAAIGGKYNENDIEIFAERISGYKENEKRPELQRLLNIINSDPKYFDSIYITEISRLGRDPKSTRLLIDDLTEKKIPIFITSINRSTLDDNLERDSIMNIILQVLIEFSDSESRTMKRRSKSGILQSVVNGGAGGSKNLPFGYTKDESKKLVVDFEESEIIKEIFQLYKEGNGVKKIATILNERKVMTRANKAFGNQIIKFKTEKNGSDILWSDKTILDIVKNPLYKGKRRFKGNLYDAPAIISSELFDECNDLLTTKTHRNYLTTYDYLLKDLCTCAICGRNYFAKFKPVPRGDKVYICSSRLNRGGNCGNVGVNIDYLESSLFDMLKQSDQLMSMIDDSGEMKEKISADIKLLKNDRLLLEKNLKDQNKKESRLLDLYLNGSVSIDKYDLHLGEIKNESTTIASKLNLLNRRIVEQKVLFEKLGNKDELNRLIKNLSQNRGDIAKVFKQFIKQIYIFKTSIDKEILIDVHMNYGEGSFKLMLDLNVMKYKKPNYNYRVIGKDLQLSYDEKGVLKSSEKDIYEYFGTGIGKYKWEVLGENYLVLKGNNENNEKKHTNRL</sequence>
<dbReference type="CDD" id="cd03768">
    <property type="entry name" value="SR_ResInv"/>
    <property type="match status" value="1"/>
</dbReference>
<dbReference type="PANTHER" id="PTHR30461">
    <property type="entry name" value="DNA-INVERTASE FROM LAMBDOID PROPHAGE"/>
    <property type="match status" value="1"/>
</dbReference>
<proteinExistence type="predicted"/>
<organism evidence="6 7">
    <name type="scientific">Flavobacterium chungangensis</name>
    <dbReference type="NCBI Taxonomy" id="2708132"/>
    <lineage>
        <taxon>Bacteria</taxon>
        <taxon>Pseudomonadati</taxon>
        <taxon>Bacteroidota</taxon>
        <taxon>Flavobacteriia</taxon>
        <taxon>Flavobacteriales</taxon>
        <taxon>Flavobacteriaceae</taxon>
        <taxon>Flavobacterium</taxon>
    </lineage>
</organism>
<keyword evidence="2" id="KW-0233">DNA recombination</keyword>
<feature type="coiled-coil region" evidence="3">
    <location>
        <begin position="370"/>
        <end position="397"/>
    </location>
</feature>
<evidence type="ECO:0000259" key="5">
    <source>
        <dbReference type="PROSITE" id="PS51737"/>
    </source>
</evidence>
<dbReference type="InterPro" id="IPR006119">
    <property type="entry name" value="Resolv_N"/>
</dbReference>
<dbReference type="Proteomes" id="UP001596003">
    <property type="component" value="Unassembled WGS sequence"/>
</dbReference>
<gene>
    <name evidence="6" type="ORF">ACFO3N_10015</name>
</gene>
<dbReference type="InterPro" id="IPR011109">
    <property type="entry name" value="DNA_bind_recombinase_dom"/>
</dbReference>
<dbReference type="SUPFAM" id="SSF53041">
    <property type="entry name" value="Resolvase-like"/>
    <property type="match status" value="1"/>
</dbReference>
<keyword evidence="1" id="KW-0238">DNA-binding</keyword>
<accession>A0ABV8ZHP1</accession>
<dbReference type="InterPro" id="IPR038109">
    <property type="entry name" value="DNA_bind_recomb_sf"/>
</dbReference>
<dbReference type="InterPro" id="IPR025827">
    <property type="entry name" value="Zn_ribbon_recom_dom"/>
</dbReference>
<dbReference type="Pfam" id="PF00239">
    <property type="entry name" value="Resolvase"/>
    <property type="match status" value="1"/>
</dbReference>
<evidence type="ECO:0000313" key="7">
    <source>
        <dbReference type="Proteomes" id="UP001596003"/>
    </source>
</evidence>
<keyword evidence="7" id="KW-1185">Reference proteome</keyword>
<evidence type="ECO:0000259" key="4">
    <source>
        <dbReference type="PROSITE" id="PS51736"/>
    </source>
</evidence>
<evidence type="ECO:0000313" key="6">
    <source>
        <dbReference type="EMBL" id="MFC4477395.1"/>
    </source>
</evidence>
<dbReference type="Pfam" id="PF13408">
    <property type="entry name" value="Zn_ribbon_recom"/>
    <property type="match status" value="1"/>
</dbReference>
<dbReference type="PROSITE" id="PS51736">
    <property type="entry name" value="RECOMBINASES_3"/>
    <property type="match status" value="1"/>
</dbReference>
<evidence type="ECO:0000256" key="3">
    <source>
        <dbReference type="SAM" id="Coils"/>
    </source>
</evidence>